<protein>
    <submittedName>
        <fullName evidence="1">Uncharacterized protein</fullName>
    </submittedName>
</protein>
<organism evidence="1">
    <name type="scientific">hydrothermal vent metagenome</name>
    <dbReference type="NCBI Taxonomy" id="652676"/>
    <lineage>
        <taxon>unclassified sequences</taxon>
        <taxon>metagenomes</taxon>
        <taxon>ecological metagenomes</taxon>
    </lineage>
</organism>
<sequence length="174" mass="19459">MIKKAVIISLALAGTAFVGSMAHAGQNNSILECTKIADDSRRLACFDSAAKNIPDAVAGQNTVKAATPTREEKIANFGKTQLRESPVKKVREEQKKAEEKELKDITLKVVKYTYTASKKFVLFMENGQVWKQKEDGRIRLPKGEFEVRIKKGAFSGYNMIVPTKKTIIKVKRLR</sequence>
<proteinExistence type="predicted"/>
<accession>A0A3B0SAF0</accession>
<dbReference type="EMBL" id="UOEJ01000044">
    <property type="protein sequence ID" value="VAV93293.1"/>
    <property type="molecule type" value="Genomic_DNA"/>
</dbReference>
<dbReference type="AlphaFoldDB" id="A0A3B0SAF0"/>
<gene>
    <name evidence="1" type="ORF">MNBD_ALPHA01-191</name>
</gene>
<evidence type="ECO:0000313" key="1">
    <source>
        <dbReference type="EMBL" id="VAV93293.1"/>
    </source>
</evidence>
<name>A0A3B0SAF0_9ZZZZ</name>
<reference evidence="1" key="1">
    <citation type="submission" date="2018-06" db="EMBL/GenBank/DDBJ databases">
        <authorList>
            <person name="Zhirakovskaya E."/>
        </authorList>
    </citation>
    <scope>NUCLEOTIDE SEQUENCE</scope>
</reference>